<feature type="domain" description="Sacsin/Nov" evidence="2">
    <location>
        <begin position="2751"/>
        <end position="2873"/>
    </location>
</feature>
<feature type="domain" description="Sacsin/Nov" evidence="2">
    <location>
        <begin position="56"/>
        <end position="199"/>
    </location>
</feature>
<dbReference type="GO" id="GO:0030544">
    <property type="term" value="F:Hsp70 protein binding"/>
    <property type="evidence" value="ECO:0007669"/>
    <property type="project" value="TreeGrafter"/>
</dbReference>
<evidence type="ECO:0000259" key="2">
    <source>
        <dbReference type="Pfam" id="PF25794"/>
    </source>
</evidence>
<organism evidence="3">
    <name type="scientific">Fagus sylvatica</name>
    <name type="common">Beechnut</name>
    <dbReference type="NCBI Taxonomy" id="28930"/>
    <lineage>
        <taxon>Eukaryota</taxon>
        <taxon>Viridiplantae</taxon>
        <taxon>Streptophyta</taxon>
        <taxon>Embryophyta</taxon>
        <taxon>Tracheophyta</taxon>
        <taxon>Spermatophyta</taxon>
        <taxon>Magnoliopsida</taxon>
        <taxon>eudicotyledons</taxon>
        <taxon>Gunneridae</taxon>
        <taxon>Pentapetalae</taxon>
        <taxon>rosids</taxon>
        <taxon>fabids</taxon>
        <taxon>Fagales</taxon>
        <taxon>Fagaceae</taxon>
        <taxon>Fagus</taxon>
    </lineage>
</organism>
<dbReference type="SUPFAM" id="SSF55874">
    <property type="entry name" value="ATPase domain of HSP90 chaperone/DNA topoisomerase II/histidine kinase"/>
    <property type="match status" value="1"/>
</dbReference>
<dbReference type="NCBIfam" id="NF047352">
    <property type="entry name" value="P_loop_sacsin"/>
    <property type="match status" value="1"/>
</dbReference>
<dbReference type="InterPro" id="IPR058210">
    <property type="entry name" value="SACS/Nov_dom"/>
</dbReference>
<protein>
    <recommendedName>
        <fullName evidence="2">Sacsin/Nov domain-containing protein</fullName>
    </recommendedName>
</protein>
<name>A0A2N9EU81_FAGSY</name>
<dbReference type="Pfam" id="PF25794">
    <property type="entry name" value="SACS"/>
    <property type="match status" value="3"/>
</dbReference>
<feature type="region of interest" description="Disordered" evidence="1">
    <location>
        <begin position="21"/>
        <end position="40"/>
    </location>
</feature>
<accession>A0A2N9EU81</accession>
<reference evidence="3" key="1">
    <citation type="submission" date="2018-02" db="EMBL/GenBank/DDBJ databases">
        <authorList>
            <person name="Cohen D.B."/>
            <person name="Kent A.D."/>
        </authorList>
    </citation>
    <scope>NUCLEOTIDE SEQUENCE</scope>
</reference>
<dbReference type="PANTHER" id="PTHR15600:SF42">
    <property type="entry name" value="SACSIN"/>
    <property type="match status" value="1"/>
</dbReference>
<sequence length="2904" mass="326135">MLESECGDSGSSLCMDTWSRSRAPDASPTTLPSTPPATSPATSRGLQMYFGLGAGFGVGFNSVYHLTDLPSFVSGKYVVLFDPQGFYLPKVSAANPGKRIDYVSSSAISLYKDQFFPYCAFGCDMKIPFAGTLFRFPLRNVDQAVRSKLSRQAYSEDDISSMFAQLYEEGVFTLLFLKSVMCIEMYVWDVGEPEPRKLYSCSVSSANNDTVWHRQAVLRLSKSVNSSNSEMDAFSLDFLSEAAIGTQSEKRMDSFYIVQTMASASSRIGSFAATASKEYDIHLLPWASVAACTSDGSSNNNVLKRGQAFCFLPLPVRTGLSVQVNGYFEVSSNRRGIWYGADMDRSGKIRSIWNRLLLEDVVAPTFTQLLLGVRELLGPTNLYYSLWPNGSFEEPWNILVEQIYRNICNAPVLYSELEGGKWVSPVEAFLHDEDFSKSKELSEALVQLGMPIVHLPNILFNMLLKDASDFKQKVVTPDVVRHFLRECETLVSLSKPFKLVLLEYCIEDLVDAEVVTHAYNLPLLPLANGGFGLLLEASKGISYFVCCELEYMLLLQKISDRVIDQNIPLNILNRLSGIAKSPRSNLVFFSVHYFLQLFPKFVPADWKYKSKVFWDPDSCFNHPTSSWFVLFWKYLQNQCENLLLFGDWPILPSTSGHLYRVSRQSKLINAVKLSIKMQDILVMIGCKILSCNYGVQHPDLCHYVCDGDAAGVLESIFDVVVSSDGGSIVQTLHILGVQERDELRRFLLDPKWYIGECMDDSNIKNCKKLPIYRVYGGGSAQDCQFSDLENPQKYLPPLDVPEYFLGGEFIVGSSTSEEEILLRYYGVERMGKAHFYRQQVFNRVRELQPDIRDSIMLSVLQNLPQLCVEDLSLRECLRSLEFVPTPSGVLRCPDVLYDPRNEELYALLEDSDSFPYGPFQESGILDMLQGLGLRTSVSPETVIQSARQVERLMHEDQQKAYSRGKVLLSYLEANAMKWLPSPANDDQGTVNRMFSRAATAFRPRNLKSDLEKFWSDLRMICWCPVLVSSPFQALPWPVVSSMVAPPKLVKLRTDLWLVSASMRILDGECSSTALSYSLGWSSPPGGSVIAAQLLELGKNNEIVKDQVLRQELALSMPRIYSILTGLIGSDEMDIVKAVLEGCRWIWVGDGFATTDEVVLDGPLHLAPYIRVIPVDLAVFRNLFLKLGIRELLKPSDYANILFRMAVKKGSSPLDAPEIRAAILIVQHLSEAHFRDHQVKVYLPDVSGRLFPASDLVYNDAPWLLGSEESDSSFHGVSNLTLNAKRTVQKFVHGNISNDVAEKLGVCSLRRTLLAESADSMNLSLSGAAEAFGQHEALTTRLKHILEMYADGPGILFELLQNAEDAAASEVTFLLDKTQYGTSSVLSPEMADWQGPALYCFNDSIFSPQDLYAISRIGQESKLEKPFAIGRFGLGFNCVYHFTDIPTFVSGENIVMFDPHACNLPGISPSHPGLRIKFVGRRILEQFPDQFSPYLHFGCDLQHPFPGTLFRFPLRTESVASRSQIKKEAYAAEDVISLFASFSEVVSDALLFLRFVKTVSVFVKEGPGQEMRLIHRVDKQCISEPEIQSNALQDMFSFINGNRRSGMDKDQFLKKLSNSIDRDLPYKCQKIITTEHSSSGDVSHCWITTECIGGGRAKKSSVASNDKSHNFIPWACVAAYIHSVKVDRKLNGIPQTEDSFTPDLFQLPTASTQNRKDFEGRAFCFLPLPISTGLPAHINAYFELSSNRRDIWFGNDMAGGGKKRSDWNIYILEDVVAPAYGHLLEKVALEIGPCDLFFSLWPTTTGLEPWASVVRKLYNFVADFGVRVLFTKARGGQWISTKQAIFPDFAFHKAHDLVEALSDAGLPLVTVSQPLVERFMEFCPTLHFLTPQFLRTLLIRRKRGFKDRNAMIFTLEYCLLDLKVPVQFDSLFGLPLLPLANDSFTTFDKKGFGERIYIAQGDEYGLLKDSVPHQLVDGRIPEVVHGKLCDIAFAENSNISFLSCHLLEKLFLKLLPAEWQHAKQVTWTPGHQGHPSLDWIKLLWGYLKSSCDNLSVFSKWPILPAGSNFLLQLVENSNVIKDTGWSENMSSMLLKVGCLFLRHDLPIDHPQLERFVQLPTATGILNAFLAIAGKPENIEGLFHDASEGELHELRSFILQSKWFCEEQMEDIHIDIIKRLPIFESYRSRKLVSLSKPIKWLKPSAVREVLLNDDFVRTESEKERIILRRYLEIKEPSMVELYKDYVLNRMSEFFSQQEAFSAILEDVKLLIEEDISIIPALSATPFVLAANGSWEQPSRLYDPRVPELQKMLHSEVFFPSDRFSDPETLEILVSLGLRRTLGFSGLIDCARSVSLWHDSGDSEALNYGRKLLVYLDALALKLSTEELAGNRDGSEDTLLFNKKSVVDGNSTYVDSSMRDKNSYVDNLDTSSAVGIGIDDKPEEEFWSEMKAIAWCPVSADPPLKGLPWLKSGNQVAPPSIVRPKTQMWMVSCSMHILDGECSSSYLECKLGWIDHPAIDVLCTQLIELSNVYGQLKLHSSVQPGFDDALQKGIPSLYSKLQEYVGTEDFMVLKSALNGVSWVWIGDDFVSPNALAFDSPVKFSPYLYVVPSELSEFRVLLLELGVRLSFDIWDYFNVLQRLQNDVKGVPLSTDQLSFVHCVLEAVADCCLDKPLFEASETPVLIPDSSGVLMLARDLVYNDAPWMENHTLAGKRFAHPSISIDLANRLGVQSLRCLSLVDEEMTKDLPCMDYSRINELLVLYGNNDFLLFDLLELADCCKAKKLHLIFDKREHPCQSLLQHNLGEFQGPALVAILEGVSLSREEVCSLQLLPPWKLRGDTLNYGLGLLSCYFVCDLLSIVSGGNFYMFDPRGLVLALPSASAPAAKMFPLIGTLLWENIIFFSGRW</sequence>
<dbReference type="InterPro" id="IPR036890">
    <property type="entry name" value="HATPase_C_sf"/>
</dbReference>
<evidence type="ECO:0000256" key="1">
    <source>
        <dbReference type="SAM" id="MobiDB-lite"/>
    </source>
</evidence>
<feature type="domain" description="Sacsin/Nov" evidence="2">
    <location>
        <begin position="1334"/>
        <end position="1569"/>
    </location>
</feature>
<proteinExistence type="predicted"/>
<dbReference type="PANTHER" id="PTHR15600">
    <property type="entry name" value="SACSIN"/>
    <property type="match status" value="1"/>
</dbReference>
<dbReference type="InterPro" id="IPR052972">
    <property type="entry name" value="Sacsin_chaperone_reg"/>
</dbReference>
<dbReference type="EMBL" id="OIVN01000321">
    <property type="protein sequence ID" value="SPC78250.1"/>
    <property type="molecule type" value="Genomic_DNA"/>
</dbReference>
<evidence type="ECO:0000313" key="3">
    <source>
        <dbReference type="EMBL" id="SPC78250.1"/>
    </source>
</evidence>
<gene>
    <name evidence="3" type="ORF">FSB_LOCUS6132</name>
</gene>